<dbReference type="Gene3D" id="3.30.70.260">
    <property type="match status" value="1"/>
</dbReference>
<comment type="catalytic activity">
    <reaction evidence="1">
        <text>aldehydo-D-ribose 5-phosphate = D-ribulose 5-phosphate</text>
        <dbReference type="Rhea" id="RHEA:14657"/>
        <dbReference type="ChEBI" id="CHEBI:58121"/>
        <dbReference type="ChEBI" id="CHEBI:58273"/>
        <dbReference type="EC" id="5.3.1.6"/>
    </reaction>
</comment>
<name>A0ABR4AZB9_9LECA</name>
<evidence type="ECO:0000256" key="2">
    <source>
        <dbReference type="ARBA" id="ARBA00004988"/>
    </source>
</evidence>
<evidence type="ECO:0000256" key="4">
    <source>
        <dbReference type="ARBA" id="ARBA00011959"/>
    </source>
</evidence>
<dbReference type="EMBL" id="JBHFEH010000052">
    <property type="protein sequence ID" value="KAL2050136.1"/>
    <property type="molecule type" value="Genomic_DNA"/>
</dbReference>
<dbReference type="Pfam" id="PF06026">
    <property type="entry name" value="Rib_5-P_isom_A"/>
    <property type="match status" value="1"/>
</dbReference>
<evidence type="ECO:0000256" key="1">
    <source>
        <dbReference type="ARBA" id="ARBA00001713"/>
    </source>
</evidence>
<dbReference type="InterPro" id="IPR037171">
    <property type="entry name" value="NagB/RpiA_transferase-like"/>
</dbReference>
<dbReference type="EC" id="5.3.1.6" evidence="4"/>
<organism evidence="9 10">
    <name type="scientific">Lepraria finkii</name>
    <dbReference type="NCBI Taxonomy" id="1340010"/>
    <lineage>
        <taxon>Eukaryota</taxon>
        <taxon>Fungi</taxon>
        <taxon>Dikarya</taxon>
        <taxon>Ascomycota</taxon>
        <taxon>Pezizomycotina</taxon>
        <taxon>Lecanoromycetes</taxon>
        <taxon>OSLEUM clade</taxon>
        <taxon>Lecanoromycetidae</taxon>
        <taxon>Lecanorales</taxon>
        <taxon>Lecanorineae</taxon>
        <taxon>Stereocaulaceae</taxon>
        <taxon>Lepraria</taxon>
    </lineage>
</organism>
<dbReference type="SUPFAM" id="SSF75445">
    <property type="entry name" value="D-ribose-5-phosphate isomerase (RpiA), lid domain"/>
    <property type="match status" value="1"/>
</dbReference>
<gene>
    <name evidence="9" type="ORF">ABVK25_009639</name>
</gene>
<evidence type="ECO:0000256" key="8">
    <source>
        <dbReference type="ARBA" id="ARBA00032273"/>
    </source>
</evidence>
<dbReference type="CDD" id="cd01398">
    <property type="entry name" value="RPI_A"/>
    <property type="match status" value="1"/>
</dbReference>
<reference evidence="9 10" key="1">
    <citation type="submission" date="2024-09" db="EMBL/GenBank/DDBJ databases">
        <title>Rethinking Asexuality: The Enigmatic Case of Functional Sexual Genes in Lepraria (Stereocaulaceae).</title>
        <authorList>
            <person name="Doellman M."/>
            <person name="Sun Y."/>
            <person name="Barcenas-Pena A."/>
            <person name="Lumbsch H.T."/>
            <person name="Grewe F."/>
        </authorList>
    </citation>
    <scope>NUCLEOTIDE SEQUENCE [LARGE SCALE GENOMIC DNA]</scope>
    <source>
        <strain evidence="9 10">Grewe 0041</strain>
    </source>
</reference>
<dbReference type="PANTHER" id="PTHR11934:SF0">
    <property type="entry name" value="RIBOSE-5-PHOSPHATE ISOMERASE"/>
    <property type="match status" value="1"/>
</dbReference>
<evidence type="ECO:0000313" key="9">
    <source>
        <dbReference type="EMBL" id="KAL2050136.1"/>
    </source>
</evidence>
<proteinExistence type="inferred from homology"/>
<keyword evidence="10" id="KW-1185">Reference proteome</keyword>
<dbReference type="PANTHER" id="PTHR11934">
    <property type="entry name" value="RIBOSE-5-PHOSPHATE ISOMERASE"/>
    <property type="match status" value="1"/>
</dbReference>
<evidence type="ECO:0000256" key="7">
    <source>
        <dbReference type="ARBA" id="ARBA00029734"/>
    </source>
</evidence>
<comment type="pathway">
    <text evidence="2">Carbohydrate degradation; pentose phosphate pathway; D-ribose 5-phosphate from D-ribulose 5-phosphate (non-oxidative stage): step 1/1.</text>
</comment>
<sequence length="285" mass="31100">MPPSTTALSDIENAKRNAARAAVAEHFDPAARYVGIGSGSTIVYVVEAIQALNDPRIANINFIPTGYQSRQVILKAHLKDLKFDSLPPSTLIDVAFDGADEIDDSLNCIKGGGACLYQEKLVATQAKKFICVADHRKLQPRLLTFWKYIPIEVEPLATHTVMKEILALGATSAVLREGHMMKAGPIRTDQDNFIIDASFQPLLLPVDVQKSGSLHPIQKGMEGKGKAGVWEVRELAREIKAIEGVLSVGLFVGRMGNRRSRGGAGEGWAEACYCVFWDGGWECYC</sequence>
<evidence type="ECO:0000256" key="3">
    <source>
        <dbReference type="ARBA" id="ARBA00008088"/>
    </source>
</evidence>
<evidence type="ECO:0000256" key="5">
    <source>
        <dbReference type="ARBA" id="ARBA00019150"/>
    </source>
</evidence>
<dbReference type="Proteomes" id="UP001590951">
    <property type="component" value="Unassembled WGS sequence"/>
</dbReference>
<dbReference type="InterPro" id="IPR004788">
    <property type="entry name" value="Ribose5P_isomerase_type_A"/>
</dbReference>
<dbReference type="SUPFAM" id="SSF100950">
    <property type="entry name" value="NagB/RpiA/CoA transferase-like"/>
    <property type="match status" value="1"/>
</dbReference>
<protein>
    <recommendedName>
        <fullName evidence="5">Ribose-5-phosphate isomerase</fullName>
        <ecNumber evidence="4">5.3.1.6</ecNumber>
    </recommendedName>
    <alternativeName>
        <fullName evidence="8">D-ribose-5-phosphate ketol-isomerase</fullName>
    </alternativeName>
    <alternativeName>
        <fullName evidence="7">Phosphoriboisomerase</fullName>
    </alternativeName>
</protein>
<keyword evidence="6" id="KW-0413">Isomerase</keyword>
<evidence type="ECO:0000313" key="10">
    <source>
        <dbReference type="Proteomes" id="UP001590951"/>
    </source>
</evidence>
<comment type="caution">
    <text evidence="9">The sequence shown here is derived from an EMBL/GenBank/DDBJ whole genome shotgun (WGS) entry which is preliminary data.</text>
</comment>
<accession>A0ABR4AZB9</accession>
<dbReference type="Gene3D" id="3.40.50.1360">
    <property type="match status" value="1"/>
</dbReference>
<evidence type="ECO:0000256" key="6">
    <source>
        <dbReference type="ARBA" id="ARBA00023235"/>
    </source>
</evidence>
<dbReference type="NCBIfam" id="TIGR00021">
    <property type="entry name" value="rpiA"/>
    <property type="match status" value="1"/>
</dbReference>
<comment type="similarity">
    <text evidence="3">Belongs to the ribose 5-phosphate isomerase family.</text>
</comment>